<keyword evidence="2" id="KW-0255">Endonuclease</keyword>
<keyword evidence="3" id="KW-1185">Reference proteome</keyword>
<dbReference type="RefSeq" id="WP_042603062.1">
    <property type="nucleotide sequence ID" value="NZ_JBIHSE010000001.1"/>
</dbReference>
<dbReference type="EMBL" id="JBIHSE010000001">
    <property type="protein sequence ID" value="MFH0272124.1"/>
    <property type="molecule type" value="Genomic_DNA"/>
</dbReference>
<protein>
    <submittedName>
        <fullName evidence="2">HNH endonuclease</fullName>
    </submittedName>
</protein>
<evidence type="ECO:0000313" key="3">
    <source>
        <dbReference type="Proteomes" id="UP001607221"/>
    </source>
</evidence>
<dbReference type="Gene3D" id="1.10.30.50">
    <property type="match status" value="1"/>
</dbReference>
<dbReference type="InterPro" id="IPR003615">
    <property type="entry name" value="HNH_nuc"/>
</dbReference>
<proteinExistence type="predicted"/>
<feature type="domain" description="HNH" evidence="1">
    <location>
        <begin position="54"/>
        <end position="104"/>
    </location>
</feature>
<dbReference type="Proteomes" id="UP001607221">
    <property type="component" value="Unassembled WGS sequence"/>
</dbReference>
<evidence type="ECO:0000313" key="2">
    <source>
        <dbReference type="EMBL" id="MFH0272124.1"/>
    </source>
</evidence>
<dbReference type="InterPro" id="IPR002711">
    <property type="entry name" value="HNH"/>
</dbReference>
<accession>A0ABW7J9G9</accession>
<dbReference type="CDD" id="cd00085">
    <property type="entry name" value="HNHc"/>
    <property type="match status" value="1"/>
</dbReference>
<keyword evidence="2" id="KW-0378">Hydrolase</keyword>
<organism evidence="2 3">
    <name type="scientific">Vibrio jasicida</name>
    <dbReference type="NCBI Taxonomy" id="766224"/>
    <lineage>
        <taxon>Bacteria</taxon>
        <taxon>Pseudomonadati</taxon>
        <taxon>Pseudomonadota</taxon>
        <taxon>Gammaproteobacteria</taxon>
        <taxon>Vibrionales</taxon>
        <taxon>Vibrionaceae</taxon>
        <taxon>Vibrio</taxon>
    </lineage>
</organism>
<name>A0ABW7J9G9_9VIBR</name>
<gene>
    <name evidence="2" type="ORF">ACGRHZ_12435</name>
</gene>
<keyword evidence="2" id="KW-0540">Nuclease</keyword>
<reference evidence="2 3" key="1">
    <citation type="submission" date="2024-10" db="EMBL/GenBank/DDBJ databases">
        <authorList>
            <person name="Yibar A."/>
            <person name="Saticioglu I.B."/>
            <person name="Duman M."/>
            <person name="Ajmi N."/>
            <person name="Gurler F."/>
            <person name="Ay H."/>
            <person name="Onuk E."/>
            <person name="Guler S."/>
            <person name="Romalde J.L."/>
        </authorList>
    </citation>
    <scope>NUCLEOTIDE SEQUENCE [LARGE SCALE GENOMIC DNA]</scope>
    <source>
        <strain evidence="2 3">1-TCBS-A</strain>
    </source>
</reference>
<evidence type="ECO:0000259" key="1">
    <source>
        <dbReference type="Pfam" id="PF01844"/>
    </source>
</evidence>
<comment type="caution">
    <text evidence="2">The sequence shown here is derived from an EMBL/GenBank/DDBJ whole genome shotgun (WGS) entry which is preliminary data.</text>
</comment>
<sequence length="212" mass="24419">MIGAEVTYSCDEQRIIDDYLKHNGSKGEDWSKGGFDPIRKSIKVHYRKEQNYTCPYCKVKYPVKHGMVWDIEHIIPKDKKPQFMFEPKNLCVSCKDCNGAKGNKEVLVNSRRKTFPSKSSDYKLVHPHLDDYEKHIDAVCPGDLYRPLSEKGEFTIVTCRLLRFYSLVDKEQPDNEIDELAKAMISASGVARELLEGELVKRIKSKQQASEE</sequence>
<dbReference type="GO" id="GO:0004519">
    <property type="term" value="F:endonuclease activity"/>
    <property type="evidence" value="ECO:0007669"/>
    <property type="project" value="UniProtKB-KW"/>
</dbReference>
<dbReference type="Pfam" id="PF01844">
    <property type="entry name" value="HNH"/>
    <property type="match status" value="1"/>
</dbReference>